<evidence type="ECO:0000256" key="1">
    <source>
        <dbReference type="ARBA" id="ARBA00000086"/>
    </source>
</evidence>
<dbReference type="InterPro" id="IPR018060">
    <property type="entry name" value="HTH_AraC"/>
</dbReference>
<keyword evidence="10" id="KW-0238">DNA-binding</keyword>
<dbReference type="Pfam" id="PF02805">
    <property type="entry name" value="Ada_Zn_binding"/>
    <property type="match status" value="1"/>
</dbReference>
<dbReference type="EMBL" id="SSMQ01000077">
    <property type="protein sequence ID" value="TKC98010.1"/>
    <property type="molecule type" value="Genomic_DNA"/>
</dbReference>
<dbReference type="InterPro" id="IPR011257">
    <property type="entry name" value="DNA_glycosylase"/>
</dbReference>
<keyword evidence="13" id="KW-0234">DNA repair</keyword>
<proteinExistence type="predicted"/>
<dbReference type="GO" id="GO:0006307">
    <property type="term" value="P:DNA alkylation repair"/>
    <property type="evidence" value="ECO:0007669"/>
    <property type="project" value="TreeGrafter"/>
</dbReference>
<name>A0A4U1IUF6_9BACT</name>
<dbReference type="GO" id="GO:0008270">
    <property type="term" value="F:zinc ion binding"/>
    <property type="evidence" value="ECO:0007669"/>
    <property type="project" value="InterPro"/>
</dbReference>
<dbReference type="Pfam" id="PF00730">
    <property type="entry name" value="HhH-GPD"/>
    <property type="match status" value="1"/>
</dbReference>
<dbReference type="Gene3D" id="1.10.1670.10">
    <property type="entry name" value="Helix-hairpin-Helix base-excision DNA repair enzymes (C-terminal)"/>
    <property type="match status" value="1"/>
</dbReference>
<dbReference type="Pfam" id="PF12833">
    <property type="entry name" value="HTH_18"/>
    <property type="match status" value="1"/>
</dbReference>
<dbReference type="OrthoDB" id="9802228at2"/>
<dbReference type="SUPFAM" id="SSF46689">
    <property type="entry name" value="Homeodomain-like"/>
    <property type="match status" value="1"/>
</dbReference>
<evidence type="ECO:0000256" key="10">
    <source>
        <dbReference type="ARBA" id="ARBA00023125"/>
    </source>
</evidence>
<evidence type="ECO:0000256" key="6">
    <source>
        <dbReference type="ARBA" id="ARBA00022723"/>
    </source>
</evidence>
<keyword evidence="16" id="KW-1185">Reference proteome</keyword>
<dbReference type="SUPFAM" id="SSF48150">
    <property type="entry name" value="DNA-glycosylase"/>
    <property type="match status" value="1"/>
</dbReference>
<evidence type="ECO:0000313" key="15">
    <source>
        <dbReference type="EMBL" id="TKC98010.1"/>
    </source>
</evidence>
<dbReference type="GO" id="GO:0032259">
    <property type="term" value="P:methylation"/>
    <property type="evidence" value="ECO:0007669"/>
    <property type="project" value="UniProtKB-KW"/>
</dbReference>
<comment type="caution">
    <text evidence="15">The sequence shown here is derived from an EMBL/GenBank/DDBJ whole genome shotgun (WGS) entry which is preliminary data.</text>
</comment>
<dbReference type="GO" id="GO:0032131">
    <property type="term" value="F:alkylated DNA binding"/>
    <property type="evidence" value="ECO:0007669"/>
    <property type="project" value="TreeGrafter"/>
</dbReference>
<dbReference type="GO" id="GO:0043565">
    <property type="term" value="F:sequence-specific DNA binding"/>
    <property type="evidence" value="ECO:0007669"/>
    <property type="project" value="InterPro"/>
</dbReference>
<dbReference type="PANTHER" id="PTHR43003:SF13">
    <property type="entry name" value="DNA-3-METHYLADENINE GLYCOSYLASE 2"/>
    <property type="match status" value="1"/>
</dbReference>
<dbReference type="InterPro" id="IPR035451">
    <property type="entry name" value="Ada-like_dom_sf"/>
</dbReference>
<dbReference type="EC" id="3.2.2.21" evidence="3"/>
<evidence type="ECO:0000256" key="12">
    <source>
        <dbReference type="ARBA" id="ARBA00023163"/>
    </source>
</evidence>
<keyword evidence="6" id="KW-0479">Metal-binding</keyword>
<dbReference type="AlphaFoldDB" id="A0A4U1IUF6"/>
<dbReference type="GO" id="GO:0043916">
    <property type="term" value="F:DNA-7-methylguanine glycosylase activity"/>
    <property type="evidence" value="ECO:0007669"/>
    <property type="project" value="TreeGrafter"/>
</dbReference>
<keyword evidence="12" id="KW-0804">Transcription</keyword>
<dbReference type="InterPro" id="IPR004026">
    <property type="entry name" value="Ada_DNA_repair_Zn-bd"/>
</dbReference>
<dbReference type="InterPro" id="IPR009057">
    <property type="entry name" value="Homeodomain-like_sf"/>
</dbReference>
<keyword evidence="11" id="KW-0010">Activator</keyword>
<evidence type="ECO:0000259" key="14">
    <source>
        <dbReference type="PROSITE" id="PS01124"/>
    </source>
</evidence>
<evidence type="ECO:0000256" key="2">
    <source>
        <dbReference type="ARBA" id="ARBA00001947"/>
    </source>
</evidence>
<evidence type="ECO:0000256" key="7">
    <source>
        <dbReference type="ARBA" id="ARBA00022763"/>
    </source>
</evidence>
<dbReference type="SMART" id="SM00342">
    <property type="entry name" value="HTH_ARAC"/>
    <property type="match status" value="1"/>
</dbReference>
<dbReference type="InterPro" id="IPR023170">
    <property type="entry name" value="HhH_base_excis_C"/>
</dbReference>
<dbReference type="SMART" id="SM01009">
    <property type="entry name" value="AlkA_N"/>
    <property type="match status" value="1"/>
</dbReference>
<dbReference type="InterPro" id="IPR010316">
    <property type="entry name" value="AlkA_N"/>
</dbReference>
<dbReference type="Gene3D" id="3.30.310.20">
    <property type="entry name" value="DNA-3-methyladenine glycosylase AlkA, N-terminal domain"/>
    <property type="match status" value="1"/>
</dbReference>
<evidence type="ECO:0000256" key="11">
    <source>
        <dbReference type="ARBA" id="ARBA00023159"/>
    </source>
</evidence>
<dbReference type="PROSITE" id="PS00041">
    <property type="entry name" value="HTH_ARAC_FAMILY_1"/>
    <property type="match status" value="1"/>
</dbReference>
<feature type="domain" description="HTH araC/xylS-type" evidence="14">
    <location>
        <begin position="86"/>
        <end position="184"/>
    </location>
</feature>
<keyword evidence="8" id="KW-0862">Zinc</keyword>
<accession>A0A4U1IUF6</accession>
<evidence type="ECO:0000256" key="4">
    <source>
        <dbReference type="ARBA" id="ARBA00022603"/>
    </source>
</evidence>
<keyword evidence="9" id="KW-0805">Transcription regulation</keyword>
<dbReference type="Pfam" id="PF06029">
    <property type="entry name" value="AlkA_N"/>
    <property type="match status" value="1"/>
</dbReference>
<evidence type="ECO:0000313" key="16">
    <source>
        <dbReference type="Proteomes" id="UP000309215"/>
    </source>
</evidence>
<dbReference type="PANTHER" id="PTHR43003">
    <property type="entry name" value="DNA-3-METHYLADENINE GLYCOSYLASE"/>
    <property type="match status" value="1"/>
</dbReference>
<dbReference type="GO" id="GO:0003700">
    <property type="term" value="F:DNA-binding transcription factor activity"/>
    <property type="evidence" value="ECO:0007669"/>
    <property type="project" value="InterPro"/>
</dbReference>
<dbReference type="CDD" id="cd00056">
    <property type="entry name" value="ENDO3c"/>
    <property type="match status" value="1"/>
</dbReference>
<dbReference type="Gene3D" id="1.10.340.30">
    <property type="entry name" value="Hypothetical protein, domain 2"/>
    <property type="match status" value="1"/>
</dbReference>
<evidence type="ECO:0000256" key="8">
    <source>
        <dbReference type="ARBA" id="ARBA00022833"/>
    </source>
</evidence>
<keyword evidence="5" id="KW-0808">Transferase</keyword>
<dbReference type="GO" id="GO:0008725">
    <property type="term" value="F:DNA-3-methyladenine glycosylase activity"/>
    <property type="evidence" value="ECO:0007669"/>
    <property type="project" value="TreeGrafter"/>
</dbReference>
<dbReference type="GO" id="GO:0032993">
    <property type="term" value="C:protein-DNA complex"/>
    <property type="evidence" value="ECO:0007669"/>
    <property type="project" value="TreeGrafter"/>
</dbReference>
<organism evidence="15 16">
    <name type="scientific">Polyangium fumosum</name>
    <dbReference type="NCBI Taxonomy" id="889272"/>
    <lineage>
        <taxon>Bacteria</taxon>
        <taxon>Pseudomonadati</taxon>
        <taxon>Myxococcota</taxon>
        <taxon>Polyangia</taxon>
        <taxon>Polyangiales</taxon>
        <taxon>Polyangiaceae</taxon>
        <taxon>Polyangium</taxon>
    </lineage>
</organism>
<keyword evidence="7" id="KW-0227">DNA damage</keyword>
<keyword evidence="4" id="KW-0489">Methyltransferase</keyword>
<dbReference type="Proteomes" id="UP000309215">
    <property type="component" value="Unassembled WGS sequence"/>
</dbReference>
<comment type="catalytic activity">
    <reaction evidence="1">
        <text>Hydrolysis of alkylated DNA, releasing 3-methyladenine, 3-methylguanine, 7-methylguanine and 7-methyladenine.</text>
        <dbReference type="EC" id="3.2.2.21"/>
    </reaction>
</comment>
<dbReference type="SMART" id="SM00478">
    <property type="entry name" value="ENDO3c"/>
    <property type="match status" value="1"/>
</dbReference>
<gene>
    <name evidence="15" type="ORF">E8A74_43235</name>
</gene>
<dbReference type="Gene3D" id="3.40.10.10">
    <property type="entry name" value="DNA Methylphosphotriester Repair Domain"/>
    <property type="match status" value="1"/>
</dbReference>
<dbReference type="InterPro" id="IPR051912">
    <property type="entry name" value="Alkylbase_DNA_Glycosylase/TA"/>
</dbReference>
<dbReference type="InterPro" id="IPR037046">
    <property type="entry name" value="AlkA_N_sf"/>
</dbReference>
<evidence type="ECO:0000256" key="13">
    <source>
        <dbReference type="ARBA" id="ARBA00023204"/>
    </source>
</evidence>
<protein>
    <recommendedName>
        <fullName evidence="3">DNA-3-methyladenine glycosylase II</fullName>
        <ecNumber evidence="3">3.2.2.21</ecNumber>
    </recommendedName>
</protein>
<dbReference type="Gene3D" id="1.10.10.60">
    <property type="entry name" value="Homeodomain-like"/>
    <property type="match status" value="1"/>
</dbReference>
<comment type="cofactor">
    <cofactor evidence="2">
        <name>Zn(2+)</name>
        <dbReference type="ChEBI" id="CHEBI:29105"/>
    </cofactor>
</comment>
<dbReference type="GO" id="GO:0005737">
    <property type="term" value="C:cytoplasm"/>
    <property type="evidence" value="ECO:0007669"/>
    <property type="project" value="TreeGrafter"/>
</dbReference>
<evidence type="ECO:0000256" key="5">
    <source>
        <dbReference type="ARBA" id="ARBA00022679"/>
    </source>
</evidence>
<dbReference type="PROSITE" id="PS01124">
    <property type="entry name" value="HTH_ARAC_FAMILY_2"/>
    <property type="match status" value="1"/>
</dbReference>
<dbReference type="GO" id="GO:0008168">
    <property type="term" value="F:methyltransferase activity"/>
    <property type="evidence" value="ECO:0007669"/>
    <property type="project" value="UniProtKB-KW"/>
</dbReference>
<reference evidence="15 16" key="1">
    <citation type="submission" date="2019-04" db="EMBL/GenBank/DDBJ databases">
        <authorList>
            <person name="Li Y."/>
            <person name="Wang J."/>
        </authorList>
    </citation>
    <scope>NUCLEOTIDE SEQUENCE [LARGE SCALE GENOMIC DNA]</scope>
    <source>
        <strain evidence="15 16">DSM 14668</strain>
    </source>
</reference>
<dbReference type="SUPFAM" id="SSF57884">
    <property type="entry name" value="Ada DNA repair protein, N-terminal domain (N-Ada 10)"/>
    <property type="match status" value="1"/>
</dbReference>
<evidence type="ECO:0000256" key="9">
    <source>
        <dbReference type="ARBA" id="ARBA00023015"/>
    </source>
</evidence>
<dbReference type="InterPro" id="IPR018062">
    <property type="entry name" value="HTH_AraC-typ_CS"/>
</dbReference>
<dbReference type="RefSeq" id="WP_136935005.1">
    <property type="nucleotide sequence ID" value="NZ_SSMQ01000077.1"/>
</dbReference>
<dbReference type="GO" id="GO:0006285">
    <property type="term" value="P:base-excision repair, AP site formation"/>
    <property type="evidence" value="ECO:0007669"/>
    <property type="project" value="TreeGrafter"/>
</dbReference>
<dbReference type="InterPro" id="IPR003265">
    <property type="entry name" value="HhH-GPD_domain"/>
</dbReference>
<evidence type="ECO:0000256" key="3">
    <source>
        <dbReference type="ARBA" id="ARBA00012000"/>
    </source>
</evidence>
<dbReference type="SUPFAM" id="SSF55945">
    <property type="entry name" value="TATA-box binding protein-like"/>
    <property type="match status" value="1"/>
</dbReference>
<sequence>MMDAETCYRALCARDERFDGLFFVAVRTTGIYCRPVCRARTPGRDRCVFYRYAAEADRDGFRACFRCRPELSPGGAPQDSVPRLVRAALARIEGGFLDEGSVDDLGRALGVTGRHLRRAMEAELGVAPVELAQSRRLALAKQLLQDSSLPLTEIAFASGFGSVRRFNALFSARFGRPPSALRRALGEAEAGVAITLRLDYRPPLDWDALLTFLAARAIAGVESVEGGVYARSVRLGERTGWLRVMHPPQKNALRVKVAPELAGTLGPLLGRLRALFDLDAHPRLIAESLCRDPLLAPLVARHPGLRVPGAFDGFEAAVRAILGQQVSVRAATTLGGRIAKRFGTALDTPIAGVTHLFPPASVLAEAPLSDITQIGLPAARALSIQALARAVTQGEVRFERGEDPEAAAAALVALPGIGAWTAHYLGMRVYRFPDAFPASDLGVRKALRVISTREAEARAEAFRPWRAYAVLHLWQGLSEGAFEE</sequence>